<sequence>MTPHSPAPPGHDTTPGGSNHRTDRSRLRRRLRMLWLLLALLLSLSLIWAHGDGREALQAQTLLPRLQALGQALGPLGVIGVMTMALVLAVPLMLMTVLALAALGPALGMTCTLTAGVLASGLSHSIGHGLGHAALRELAGPRLQAISQALAARGLMAVILIRWLPIAPFALVNMVAGASHIRLRDMLLGTLLGMLPATLVLAFFMDALIQAWHEANAADGARLLGALLLLAVAAGLLRRWMRRRRPER</sequence>
<keyword evidence="3 6" id="KW-0812">Transmembrane</keyword>
<feature type="transmembrane region" description="Helical" evidence="6">
    <location>
        <begin position="150"/>
        <end position="175"/>
    </location>
</feature>
<feature type="transmembrane region" description="Helical" evidence="6">
    <location>
        <begin position="187"/>
        <end position="209"/>
    </location>
</feature>
<comment type="subcellular location">
    <subcellularLocation>
        <location evidence="1 6">Cell membrane</location>
        <topology evidence="1 6">Multi-pass membrane protein</topology>
    </subcellularLocation>
</comment>
<reference evidence="9 10" key="1">
    <citation type="submission" date="2018-01" db="EMBL/GenBank/DDBJ databases">
        <title>Draft genome sequence of Paucibacter aquatile CR182 isolated from freshwater of the Nakdong River.</title>
        <authorList>
            <person name="Choi A."/>
            <person name="Chung E.J."/>
        </authorList>
    </citation>
    <scope>NUCLEOTIDE SEQUENCE [LARGE SCALE GENOMIC DNA]</scope>
    <source>
        <strain evidence="9 10">CR182</strain>
    </source>
</reference>
<dbReference type="PANTHER" id="PTHR12677">
    <property type="entry name" value="GOLGI APPARATUS MEMBRANE PROTEIN TVP38-RELATED"/>
    <property type="match status" value="1"/>
</dbReference>
<dbReference type="GO" id="GO:0005886">
    <property type="term" value="C:plasma membrane"/>
    <property type="evidence" value="ECO:0007669"/>
    <property type="project" value="UniProtKB-SubCell"/>
</dbReference>
<feature type="domain" description="VTT" evidence="8">
    <location>
        <begin position="90"/>
        <end position="206"/>
    </location>
</feature>
<keyword evidence="2 6" id="KW-1003">Cell membrane</keyword>
<dbReference type="PANTHER" id="PTHR12677:SF59">
    <property type="entry name" value="GOLGI APPARATUS MEMBRANE PROTEIN TVP38-RELATED"/>
    <property type="match status" value="1"/>
</dbReference>
<dbReference type="InterPro" id="IPR032816">
    <property type="entry name" value="VTT_dom"/>
</dbReference>
<accession>A0A2N8KUM0</accession>
<dbReference type="AlphaFoldDB" id="A0A2N8KUM0"/>
<evidence type="ECO:0000256" key="2">
    <source>
        <dbReference type="ARBA" id="ARBA00022475"/>
    </source>
</evidence>
<comment type="caution">
    <text evidence="9">The sequence shown here is derived from an EMBL/GenBank/DDBJ whole genome shotgun (WGS) entry which is preliminary data.</text>
</comment>
<name>A0A2N8KUM0_9BURK</name>
<dbReference type="OrthoDB" id="8828485at2"/>
<feature type="transmembrane region" description="Helical" evidence="6">
    <location>
        <begin position="31"/>
        <end position="49"/>
    </location>
</feature>
<evidence type="ECO:0000256" key="4">
    <source>
        <dbReference type="ARBA" id="ARBA00022989"/>
    </source>
</evidence>
<dbReference type="Pfam" id="PF09335">
    <property type="entry name" value="VTT_dom"/>
    <property type="match status" value="1"/>
</dbReference>
<gene>
    <name evidence="9" type="ORF">C1O66_06055</name>
</gene>
<organism evidence="9 10">
    <name type="scientific">Kinneretia aquatilis</name>
    <dbReference type="NCBI Taxonomy" id="2070761"/>
    <lineage>
        <taxon>Bacteria</taxon>
        <taxon>Pseudomonadati</taxon>
        <taxon>Pseudomonadota</taxon>
        <taxon>Betaproteobacteria</taxon>
        <taxon>Burkholderiales</taxon>
        <taxon>Sphaerotilaceae</taxon>
        <taxon>Roseateles</taxon>
    </lineage>
</organism>
<feature type="transmembrane region" description="Helical" evidence="6">
    <location>
        <begin position="221"/>
        <end position="241"/>
    </location>
</feature>
<evidence type="ECO:0000256" key="6">
    <source>
        <dbReference type="RuleBase" id="RU366058"/>
    </source>
</evidence>
<feature type="region of interest" description="Disordered" evidence="7">
    <location>
        <begin position="1"/>
        <end position="24"/>
    </location>
</feature>
<feature type="transmembrane region" description="Helical" evidence="6">
    <location>
        <begin position="69"/>
        <end position="90"/>
    </location>
</feature>
<evidence type="ECO:0000256" key="3">
    <source>
        <dbReference type="ARBA" id="ARBA00022692"/>
    </source>
</evidence>
<keyword evidence="10" id="KW-1185">Reference proteome</keyword>
<dbReference type="Proteomes" id="UP000235916">
    <property type="component" value="Unassembled WGS sequence"/>
</dbReference>
<dbReference type="EMBL" id="POSP01000003">
    <property type="protein sequence ID" value="PND37143.1"/>
    <property type="molecule type" value="Genomic_DNA"/>
</dbReference>
<dbReference type="RefSeq" id="WP_102767060.1">
    <property type="nucleotide sequence ID" value="NZ_POSP01000003.1"/>
</dbReference>
<proteinExistence type="inferred from homology"/>
<comment type="similarity">
    <text evidence="6">Belongs to the TVP38/TMEM64 family.</text>
</comment>
<evidence type="ECO:0000259" key="8">
    <source>
        <dbReference type="Pfam" id="PF09335"/>
    </source>
</evidence>
<evidence type="ECO:0000256" key="1">
    <source>
        <dbReference type="ARBA" id="ARBA00004651"/>
    </source>
</evidence>
<keyword evidence="5 6" id="KW-0472">Membrane</keyword>
<feature type="transmembrane region" description="Helical" evidence="6">
    <location>
        <begin position="97"/>
        <end position="119"/>
    </location>
</feature>
<evidence type="ECO:0000256" key="5">
    <source>
        <dbReference type="ARBA" id="ARBA00023136"/>
    </source>
</evidence>
<evidence type="ECO:0000313" key="10">
    <source>
        <dbReference type="Proteomes" id="UP000235916"/>
    </source>
</evidence>
<evidence type="ECO:0000313" key="9">
    <source>
        <dbReference type="EMBL" id="PND37143.1"/>
    </source>
</evidence>
<keyword evidence="4 6" id="KW-1133">Transmembrane helix</keyword>
<protein>
    <recommendedName>
        <fullName evidence="6">TVP38/TMEM64 family membrane protein</fullName>
    </recommendedName>
</protein>
<dbReference type="InterPro" id="IPR015414">
    <property type="entry name" value="TMEM64"/>
</dbReference>
<evidence type="ECO:0000256" key="7">
    <source>
        <dbReference type="SAM" id="MobiDB-lite"/>
    </source>
</evidence>